<protein>
    <submittedName>
        <fullName evidence="2">Uncharacterized protein</fullName>
    </submittedName>
</protein>
<dbReference type="AlphaFoldDB" id="A0A1F7U741"/>
<feature type="compositionally biased region" description="Gly residues" evidence="1">
    <location>
        <begin position="403"/>
        <end position="414"/>
    </location>
</feature>
<evidence type="ECO:0000313" key="2">
    <source>
        <dbReference type="EMBL" id="OGL74069.1"/>
    </source>
</evidence>
<feature type="compositionally biased region" description="Acidic residues" evidence="1">
    <location>
        <begin position="382"/>
        <end position="394"/>
    </location>
</feature>
<accession>A0A1F7U741</accession>
<dbReference type="STRING" id="1802391.A3D72_02595"/>
<sequence>MNKKLISIAILGVALVVGAVVWSRARSNPEDVLREMTAAMSRVKSAHFKLEANLSGQVASPLSLPEVLPPAQSTESSVNLVLEGDVDGHNPEFPLFGTVLAFTGSEGEKNSVFAGEIRHRDKKTYARLSSASAGDQFDLSAILNQWGVFDGEELRQQFGGAAAEKSEDKKDLTKEKIERLRQLAGKTRFLAVVETLKPESVDGVSTFHFRVKINQPELRAFLIEAGKISNDGKEPTEEELKSLDDFAEKIGGANIELWIGRGEKLLWRVLASGKLENQAQGGEAAWTLNLVLSHHNEPVAIETPEDAKPFQQVLGLLLGGLINLPASGERVGTIIDLNNGEGTELPLPAPGLVPGQLNIADGDADGLTDDLETFYGTNPADPDTDDDGVSDGEEVNSGKNPKGEGGLFEFGIGR</sequence>
<evidence type="ECO:0000256" key="1">
    <source>
        <dbReference type="SAM" id="MobiDB-lite"/>
    </source>
</evidence>
<dbReference type="Proteomes" id="UP000176303">
    <property type="component" value="Unassembled WGS sequence"/>
</dbReference>
<dbReference type="EMBL" id="MGDZ01000008">
    <property type="protein sequence ID" value="OGL74069.1"/>
    <property type="molecule type" value="Genomic_DNA"/>
</dbReference>
<dbReference type="Gene3D" id="2.50.20.20">
    <property type="match status" value="1"/>
</dbReference>
<reference evidence="2 3" key="1">
    <citation type="journal article" date="2016" name="Nat. Commun.">
        <title>Thousands of microbial genomes shed light on interconnected biogeochemical processes in an aquifer system.</title>
        <authorList>
            <person name="Anantharaman K."/>
            <person name="Brown C.T."/>
            <person name="Hug L.A."/>
            <person name="Sharon I."/>
            <person name="Castelle C.J."/>
            <person name="Probst A.J."/>
            <person name="Thomas B.C."/>
            <person name="Singh A."/>
            <person name="Wilkins M.J."/>
            <person name="Karaoz U."/>
            <person name="Brodie E.L."/>
            <person name="Williams K.H."/>
            <person name="Hubbard S.S."/>
            <person name="Banfield J.F."/>
        </authorList>
    </citation>
    <scope>NUCLEOTIDE SEQUENCE [LARGE SCALE GENOMIC DNA]</scope>
</reference>
<organism evidence="2 3">
    <name type="scientific">Candidatus Uhrbacteria bacterium RIFCSPHIGHO2_02_FULL_57_19</name>
    <dbReference type="NCBI Taxonomy" id="1802391"/>
    <lineage>
        <taxon>Bacteria</taxon>
        <taxon>Candidatus Uhriibacteriota</taxon>
    </lineage>
</organism>
<evidence type="ECO:0000313" key="3">
    <source>
        <dbReference type="Proteomes" id="UP000176303"/>
    </source>
</evidence>
<proteinExistence type="predicted"/>
<comment type="caution">
    <text evidence="2">The sequence shown here is derived from an EMBL/GenBank/DDBJ whole genome shotgun (WGS) entry which is preliminary data.</text>
</comment>
<gene>
    <name evidence="2" type="ORF">A3D72_02595</name>
</gene>
<feature type="compositionally biased region" description="Acidic residues" evidence="1">
    <location>
        <begin position="363"/>
        <end position="372"/>
    </location>
</feature>
<feature type="region of interest" description="Disordered" evidence="1">
    <location>
        <begin position="363"/>
        <end position="414"/>
    </location>
</feature>
<name>A0A1F7U741_9BACT</name>